<dbReference type="NCBIfam" id="TIGR01796">
    <property type="entry name" value="CM_mono_aroH"/>
    <property type="match status" value="1"/>
</dbReference>
<name>A0A1Y0IQJ6_9BACL</name>
<dbReference type="InterPro" id="IPR035959">
    <property type="entry name" value="RutC-like_sf"/>
</dbReference>
<dbReference type="PROSITE" id="PS51167">
    <property type="entry name" value="CHORISMATE_MUT_1"/>
    <property type="match status" value="1"/>
</dbReference>
<keyword evidence="2 3" id="KW-0028">Amino-acid biosynthesis</keyword>
<accession>A0A1Y0IQJ6</accession>
<dbReference type="Gene3D" id="3.30.1330.40">
    <property type="entry name" value="RutC-like"/>
    <property type="match status" value="1"/>
</dbReference>
<feature type="binding site" evidence="2">
    <location>
        <position position="110"/>
    </location>
    <ligand>
        <name>prephenate</name>
        <dbReference type="ChEBI" id="CHEBI:29934"/>
    </ligand>
</feature>
<dbReference type="CDD" id="cd02185">
    <property type="entry name" value="AroH"/>
    <property type="match status" value="1"/>
</dbReference>
<dbReference type="Pfam" id="PF07736">
    <property type="entry name" value="CM_1"/>
    <property type="match status" value="1"/>
</dbReference>
<dbReference type="Proteomes" id="UP000195437">
    <property type="component" value="Chromosome"/>
</dbReference>
<evidence type="ECO:0000256" key="3">
    <source>
        <dbReference type="PROSITE-ProRule" id="PRU00514"/>
    </source>
</evidence>
<sequence length="125" mass="13810">MTLVVRGIRGAITVEQNDAASIHQATRELLLAMVEENQLTTPLIASCFITMTPDLDAAFPAQAIRELDGWELIPLMGALEVQVPGGLPMCIRLLLHVNTAKTQEEIQHIYLRDAVKLRPDLQQKG</sequence>
<comment type="catalytic activity">
    <reaction evidence="3">
        <text>chorismate = prephenate</text>
        <dbReference type="Rhea" id="RHEA:13897"/>
        <dbReference type="ChEBI" id="CHEBI:29748"/>
        <dbReference type="ChEBI" id="CHEBI:29934"/>
        <dbReference type="EC" id="5.4.99.5"/>
    </reaction>
</comment>
<proteinExistence type="predicted"/>
<feature type="binding site" evidence="2">
    <location>
        <position position="9"/>
    </location>
    <ligand>
        <name>prephenate</name>
        <dbReference type="ChEBI" id="CHEBI:29934"/>
    </ligand>
</feature>
<dbReference type="GO" id="GO:0004106">
    <property type="term" value="F:chorismate mutase activity"/>
    <property type="evidence" value="ECO:0007669"/>
    <property type="project" value="UniProtKB-UniRule"/>
</dbReference>
<keyword evidence="2 3" id="KW-0057">Aromatic amino acid biosynthesis</keyword>
<dbReference type="PIRSF" id="PIRSF005965">
    <property type="entry name" value="Chor_mut_AroH"/>
    <property type="match status" value="1"/>
</dbReference>
<dbReference type="EC" id="5.4.99.5" evidence="1 3"/>
<keyword evidence="3" id="KW-0413">Isomerase</keyword>
<dbReference type="SUPFAM" id="SSF55298">
    <property type="entry name" value="YjgF-like"/>
    <property type="match status" value="1"/>
</dbReference>
<evidence type="ECO:0000313" key="5">
    <source>
        <dbReference type="Proteomes" id="UP000195437"/>
    </source>
</evidence>
<dbReference type="EMBL" id="CP021434">
    <property type="protein sequence ID" value="ARU62707.1"/>
    <property type="molecule type" value="Genomic_DNA"/>
</dbReference>
<protein>
    <recommendedName>
        <fullName evidence="1 3">chorismate mutase</fullName>
        <ecNumber evidence="1 3">5.4.99.5</ecNumber>
    </recommendedName>
</protein>
<dbReference type="PANTHER" id="PTHR21164">
    <property type="entry name" value="CHORISMATE MUTASE"/>
    <property type="match status" value="1"/>
</dbReference>
<dbReference type="RefSeq" id="WP_087458061.1">
    <property type="nucleotide sequence ID" value="NZ_CP021434.1"/>
</dbReference>
<dbReference type="GO" id="GO:0008652">
    <property type="term" value="P:amino acid biosynthetic process"/>
    <property type="evidence" value="ECO:0007669"/>
    <property type="project" value="UniProtKB-UniRule"/>
</dbReference>
<gene>
    <name evidence="4" type="ORF">CBW65_18280</name>
</gene>
<evidence type="ECO:0000313" key="4">
    <source>
        <dbReference type="EMBL" id="ARU62707.1"/>
    </source>
</evidence>
<dbReference type="OrthoDB" id="9802232at2"/>
<dbReference type="KEGG" id="tum:CBW65_18280"/>
<dbReference type="UniPathway" id="UPA00120">
    <property type="reaction ID" value="UER00203"/>
</dbReference>
<dbReference type="PANTHER" id="PTHR21164:SF0">
    <property type="entry name" value="CHORISMATE MUTASE AROH"/>
    <property type="match status" value="1"/>
</dbReference>
<evidence type="ECO:0000256" key="2">
    <source>
        <dbReference type="PIRSR" id="PIRSR005965-1"/>
    </source>
</evidence>
<dbReference type="GO" id="GO:0046417">
    <property type="term" value="P:chorismate metabolic process"/>
    <property type="evidence" value="ECO:0007669"/>
    <property type="project" value="TreeGrafter"/>
</dbReference>
<evidence type="ECO:0000256" key="1">
    <source>
        <dbReference type="NCBIfam" id="TIGR01796"/>
    </source>
</evidence>
<keyword evidence="5" id="KW-1185">Reference proteome</keyword>
<dbReference type="InterPro" id="IPR008243">
    <property type="entry name" value="Chorismate_mutase_AroH"/>
</dbReference>
<dbReference type="AlphaFoldDB" id="A0A1Y0IQJ6"/>
<organism evidence="4 5">
    <name type="scientific">Tumebacillus avium</name>
    <dbReference type="NCBI Taxonomy" id="1903704"/>
    <lineage>
        <taxon>Bacteria</taxon>
        <taxon>Bacillati</taxon>
        <taxon>Bacillota</taxon>
        <taxon>Bacilli</taxon>
        <taxon>Bacillales</taxon>
        <taxon>Alicyclobacillaceae</taxon>
        <taxon>Tumebacillus</taxon>
    </lineage>
</organism>
<dbReference type="GO" id="GO:0009073">
    <property type="term" value="P:aromatic amino acid family biosynthetic process"/>
    <property type="evidence" value="ECO:0007669"/>
    <property type="project" value="UniProtKB-UniRule"/>
</dbReference>
<reference evidence="5" key="1">
    <citation type="submission" date="2017-05" db="EMBL/GenBank/DDBJ databases">
        <authorList>
            <person name="Sung H."/>
        </authorList>
    </citation>
    <scope>NUCLEOTIDE SEQUENCE [LARGE SCALE GENOMIC DNA]</scope>
    <source>
        <strain evidence="5">AR23208</strain>
    </source>
</reference>
<feature type="binding site" evidence="2">
    <location>
        <position position="92"/>
    </location>
    <ligand>
        <name>prephenate</name>
        <dbReference type="ChEBI" id="CHEBI:29934"/>
    </ligand>
</feature>